<dbReference type="InterPro" id="IPR050155">
    <property type="entry name" value="HAD-like_hydrolase_sf"/>
</dbReference>
<accession>A0A386H744</accession>
<keyword evidence="2" id="KW-1185">Reference proteome</keyword>
<evidence type="ECO:0000313" key="1">
    <source>
        <dbReference type="EMBL" id="AYD41345.1"/>
    </source>
</evidence>
<dbReference type="GO" id="GO:0006281">
    <property type="term" value="P:DNA repair"/>
    <property type="evidence" value="ECO:0007669"/>
    <property type="project" value="TreeGrafter"/>
</dbReference>
<name>A0A386H744_9CLOT</name>
<dbReference type="InterPro" id="IPR023198">
    <property type="entry name" value="PGP-like_dom2"/>
</dbReference>
<gene>
    <name evidence="1" type="ORF">D4Z93_12900</name>
</gene>
<dbReference type="KEGG" id="cfer:D4Z93_12900"/>
<proteinExistence type="predicted"/>
<dbReference type="InterPro" id="IPR041492">
    <property type="entry name" value="HAD_2"/>
</dbReference>
<dbReference type="EMBL" id="CP032416">
    <property type="protein sequence ID" value="AYD41345.1"/>
    <property type="molecule type" value="Genomic_DNA"/>
</dbReference>
<dbReference type="Proteomes" id="UP000266301">
    <property type="component" value="Chromosome"/>
</dbReference>
<dbReference type="InterPro" id="IPR023214">
    <property type="entry name" value="HAD_sf"/>
</dbReference>
<sequence length="213" mass="24344">MEDIMKIDSIIFDLDGTLWDSTEAFEVFFNKALIGKVNLQKTVTGEDIKRAFGLQIDEFIFCILPYLDSESHKKVVGIFDKTYCNYVNKYGGKPYKNMKETIKSLSKKYSLFIVSNCQRGYIETFLEETELEAYFKGRECSGNTGLLKKDNIKLIVDRYALKNPVYIGDTQLDCDSAEGAGVPFIFASYGFGSVRNYNYILDDISDLNEIEKM</sequence>
<reference evidence="1 2" key="1">
    <citation type="journal article" date="2019" name="Int. J. Syst. Evol. Microbiol.">
        <title>Clostridium fermenticellae sp. nov., isolated from the mud in a fermentation cellar for the production of the Chinese liquor, baijiu.</title>
        <authorList>
            <person name="Xu P.X."/>
            <person name="Chai L.J."/>
            <person name="Qiu T."/>
            <person name="Zhang X.J."/>
            <person name="Lu Z.M."/>
            <person name="Xiao C."/>
            <person name="Wang S.T."/>
            <person name="Shen C.H."/>
            <person name="Shi J.S."/>
            <person name="Xu Z.H."/>
        </authorList>
    </citation>
    <scope>NUCLEOTIDE SEQUENCE [LARGE SCALE GENOMIC DNA]</scope>
    <source>
        <strain evidence="1 2">JN500901</strain>
    </source>
</reference>
<dbReference type="Pfam" id="PF13419">
    <property type="entry name" value="HAD_2"/>
    <property type="match status" value="1"/>
</dbReference>
<dbReference type="AlphaFoldDB" id="A0A386H744"/>
<dbReference type="SFLD" id="SFLDG01129">
    <property type="entry name" value="C1.5:_HAD__Beta-PGM__Phosphata"/>
    <property type="match status" value="1"/>
</dbReference>
<dbReference type="Gene3D" id="3.40.50.1000">
    <property type="entry name" value="HAD superfamily/HAD-like"/>
    <property type="match status" value="1"/>
</dbReference>
<dbReference type="SUPFAM" id="SSF56784">
    <property type="entry name" value="HAD-like"/>
    <property type="match status" value="1"/>
</dbReference>
<dbReference type="GO" id="GO:0008967">
    <property type="term" value="F:phosphoglycolate phosphatase activity"/>
    <property type="evidence" value="ECO:0007669"/>
    <property type="project" value="TreeGrafter"/>
</dbReference>
<dbReference type="PANTHER" id="PTHR43434">
    <property type="entry name" value="PHOSPHOGLYCOLATE PHOSPHATASE"/>
    <property type="match status" value="1"/>
</dbReference>
<organism evidence="1 2">
    <name type="scientific">Clostridium fermenticellae</name>
    <dbReference type="NCBI Taxonomy" id="2068654"/>
    <lineage>
        <taxon>Bacteria</taxon>
        <taxon>Bacillati</taxon>
        <taxon>Bacillota</taxon>
        <taxon>Clostridia</taxon>
        <taxon>Eubacteriales</taxon>
        <taxon>Clostridiaceae</taxon>
        <taxon>Clostridium</taxon>
    </lineage>
</organism>
<dbReference type="InterPro" id="IPR036412">
    <property type="entry name" value="HAD-like_sf"/>
</dbReference>
<dbReference type="OrthoDB" id="9792518at2"/>
<dbReference type="PANTHER" id="PTHR43434:SF1">
    <property type="entry name" value="PHOSPHOGLYCOLATE PHOSPHATASE"/>
    <property type="match status" value="1"/>
</dbReference>
<keyword evidence="1" id="KW-0378">Hydrolase</keyword>
<dbReference type="SFLD" id="SFLDS00003">
    <property type="entry name" value="Haloacid_Dehalogenase"/>
    <property type="match status" value="1"/>
</dbReference>
<evidence type="ECO:0000313" key="2">
    <source>
        <dbReference type="Proteomes" id="UP000266301"/>
    </source>
</evidence>
<dbReference type="Gene3D" id="1.10.150.240">
    <property type="entry name" value="Putative phosphatase, domain 2"/>
    <property type="match status" value="1"/>
</dbReference>
<protein>
    <submittedName>
        <fullName evidence="1">HAD family hydrolase</fullName>
    </submittedName>
</protein>